<dbReference type="KEGG" id="bpy:Bphyt_7301"/>
<geneLocation type="plasmid" evidence="1 2">
    <name>pBPHYT01</name>
</geneLocation>
<evidence type="ECO:0000313" key="2">
    <source>
        <dbReference type="Proteomes" id="UP000001739"/>
    </source>
</evidence>
<reference evidence="1 2" key="1">
    <citation type="journal article" date="2011" name="J. Bacteriol.">
        <title>Complete genome sequence of the plant growth-promoting endophyte Burkholderia phytofirmans strain PsJN.</title>
        <authorList>
            <person name="Weilharter A."/>
            <person name="Mitter B."/>
            <person name="Shin M.V."/>
            <person name="Chain P.S."/>
            <person name="Nowak J."/>
            <person name="Sessitsch A."/>
        </authorList>
    </citation>
    <scope>NUCLEOTIDE SEQUENCE [LARGE SCALE GENOMIC DNA]</scope>
    <source>
        <strain evidence="2">DSM 17436 / LMG 22146 / PsJN</strain>
        <plasmid evidence="1 2">pBPHYT01</plasmid>
    </source>
</reference>
<protein>
    <submittedName>
        <fullName evidence="1">Uncharacterized protein</fullName>
    </submittedName>
</protein>
<dbReference type="RefSeq" id="WP_012430959.1">
    <property type="nucleotide sequence ID" value="NC_010679.1"/>
</dbReference>
<accession>B2TH37</accession>
<dbReference type="Proteomes" id="UP000001739">
    <property type="component" value="Plasmid pBPHYT01"/>
</dbReference>
<evidence type="ECO:0000313" key="1">
    <source>
        <dbReference type="EMBL" id="ACD21586.1"/>
    </source>
</evidence>
<proteinExistence type="predicted"/>
<name>B2TH37_PARPJ</name>
<dbReference type="AlphaFoldDB" id="B2TH37"/>
<dbReference type="HOGENOM" id="CLU_2785902_0_0_4"/>
<organism evidence="1 2">
    <name type="scientific">Paraburkholderia phytofirmans (strain DSM 17436 / LMG 22146 / PsJN)</name>
    <name type="common">Burkholderia phytofirmans</name>
    <dbReference type="NCBI Taxonomy" id="398527"/>
    <lineage>
        <taxon>Bacteria</taxon>
        <taxon>Pseudomonadati</taxon>
        <taxon>Pseudomonadota</taxon>
        <taxon>Betaproteobacteria</taxon>
        <taxon>Burkholderiales</taxon>
        <taxon>Burkholderiaceae</taxon>
        <taxon>Paraburkholderia</taxon>
    </lineage>
</organism>
<sequence length="68" mass="7590">MKGIAVEGWHIKVEGAVQRAQSHADSFGLPQTVYRNEDTCGWSNTNPFAPVLNRSEVLVTVLPLRYFS</sequence>
<dbReference type="EMBL" id="CP001054">
    <property type="protein sequence ID" value="ACD21586.1"/>
    <property type="molecule type" value="Genomic_DNA"/>
</dbReference>
<gene>
    <name evidence="1" type="ordered locus">Bphyt_7301</name>
</gene>
<keyword evidence="1" id="KW-0614">Plasmid</keyword>